<feature type="region of interest" description="Disordered" evidence="1">
    <location>
        <begin position="1156"/>
        <end position="1214"/>
    </location>
</feature>
<protein>
    <submittedName>
        <fullName evidence="3">Transmembrane protein, putative</fullName>
    </submittedName>
</protein>
<dbReference type="GO" id="GO:0031146">
    <property type="term" value="P:SCF-dependent proteasomal ubiquitin-dependent protein catabolic process"/>
    <property type="evidence" value="ECO:0007669"/>
    <property type="project" value="TreeGrafter"/>
</dbReference>
<keyword evidence="2" id="KW-1133">Transmembrane helix</keyword>
<dbReference type="SUPFAM" id="SSF52047">
    <property type="entry name" value="RNI-like"/>
    <property type="match status" value="1"/>
</dbReference>
<proteinExistence type="predicted"/>
<dbReference type="HOGENOM" id="CLU_226499_0_0_1"/>
<dbReference type="EMBL" id="GG662845">
    <property type="protein sequence ID" value="EAR87757.2"/>
    <property type="molecule type" value="Genomic_DNA"/>
</dbReference>
<dbReference type="InterPro" id="IPR032675">
    <property type="entry name" value="LRR_dom_sf"/>
</dbReference>
<feature type="region of interest" description="Disordered" evidence="1">
    <location>
        <begin position="2700"/>
        <end position="2857"/>
    </location>
</feature>
<dbReference type="InParanoid" id="Q22SL5"/>
<name>Q22SL5_TETTS</name>
<gene>
    <name evidence="3" type="ORF">TTHERM_00001220</name>
</gene>
<reference evidence="4" key="1">
    <citation type="journal article" date="2006" name="PLoS Biol.">
        <title>Macronuclear genome sequence of the ciliate Tetrahymena thermophila, a model eukaryote.</title>
        <authorList>
            <person name="Eisen J.A."/>
            <person name="Coyne R.S."/>
            <person name="Wu M."/>
            <person name="Wu D."/>
            <person name="Thiagarajan M."/>
            <person name="Wortman J.R."/>
            <person name="Badger J.H."/>
            <person name="Ren Q."/>
            <person name="Amedeo P."/>
            <person name="Jones K.M."/>
            <person name="Tallon L.J."/>
            <person name="Delcher A.L."/>
            <person name="Salzberg S.L."/>
            <person name="Silva J.C."/>
            <person name="Haas B.J."/>
            <person name="Majoros W.H."/>
            <person name="Farzad M."/>
            <person name="Carlton J.M."/>
            <person name="Smith R.K. Jr."/>
            <person name="Garg J."/>
            <person name="Pearlman R.E."/>
            <person name="Karrer K.M."/>
            <person name="Sun L."/>
            <person name="Manning G."/>
            <person name="Elde N.C."/>
            <person name="Turkewitz A.P."/>
            <person name="Asai D.J."/>
            <person name="Wilkes D.E."/>
            <person name="Wang Y."/>
            <person name="Cai H."/>
            <person name="Collins K."/>
            <person name="Stewart B.A."/>
            <person name="Lee S.R."/>
            <person name="Wilamowska K."/>
            <person name="Weinberg Z."/>
            <person name="Ruzzo W.L."/>
            <person name="Wloga D."/>
            <person name="Gaertig J."/>
            <person name="Frankel J."/>
            <person name="Tsao C.-C."/>
            <person name="Gorovsky M.A."/>
            <person name="Keeling P.J."/>
            <person name="Waller R.F."/>
            <person name="Patron N.J."/>
            <person name="Cherry J.M."/>
            <person name="Stover N.A."/>
            <person name="Krieger C.J."/>
            <person name="del Toro C."/>
            <person name="Ryder H.F."/>
            <person name="Williamson S.C."/>
            <person name="Barbeau R.A."/>
            <person name="Hamilton E.P."/>
            <person name="Orias E."/>
        </authorList>
    </citation>
    <scope>NUCLEOTIDE SEQUENCE [LARGE SCALE GENOMIC DNA]</scope>
    <source>
        <strain evidence="4">SB210</strain>
    </source>
</reference>
<keyword evidence="2" id="KW-0472">Membrane</keyword>
<feature type="compositionally biased region" description="Polar residues" evidence="1">
    <location>
        <begin position="2649"/>
        <end position="2671"/>
    </location>
</feature>
<dbReference type="PANTHER" id="PTHR13318:SF190">
    <property type="entry name" value="PARTNER OF PAIRED, ISOFORM B"/>
    <property type="match status" value="1"/>
</dbReference>
<organism evidence="3 4">
    <name type="scientific">Tetrahymena thermophila (strain SB210)</name>
    <dbReference type="NCBI Taxonomy" id="312017"/>
    <lineage>
        <taxon>Eukaryota</taxon>
        <taxon>Sar</taxon>
        <taxon>Alveolata</taxon>
        <taxon>Ciliophora</taxon>
        <taxon>Intramacronucleata</taxon>
        <taxon>Oligohymenophorea</taxon>
        <taxon>Hymenostomatida</taxon>
        <taxon>Tetrahymenina</taxon>
        <taxon>Tetrahymenidae</taxon>
        <taxon>Tetrahymena</taxon>
    </lineage>
</organism>
<dbReference type="OrthoDB" id="1394818at2759"/>
<feature type="transmembrane region" description="Helical" evidence="2">
    <location>
        <begin position="2212"/>
        <end position="2231"/>
    </location>
</feature>
<keyword evidence="4" id="KW-1185">Reference proteome</keyword>
<feature type="compositionally biased region" description="Polar residues" evidence="1">
    <location>
        <begin position="2598"/>
        <end position="2607"/>
    </location>
</feature>
<feature type="compositionally biased region" description="Polar residues" evidence="1">
    <location>
        <begin position="2742"/>
        <end position="2752"/>
    </location>
</feature>
<accession>Q22SL5</accession>
<feature type="region of interest" description="Disordered" evidence="1">
    <location>
        <begin position="2644"/>
        <end position="2671"/>
    </location>
</feature>
<dbReference type="STRING" id="312017.Q22SL5"/>
<dbReference type="RefSeq" id="XP_001008002.2">
    <property type="nucleotide sequence ID" value="XM_001008002.2"/>
</dbReference>
<dbReference type="Proteomes" id="UP000009168">
    <property type="component" value="Unassembled WGS sequence"/>
</dbReference>
<dbReference type="GeneID" id="7832353"/>
<dbReference type="PANTHER" id="PTHR13318">
    <property type="entry name" value="PARTNER OF PAIRED, ISOFORM B-RELATED"/>
    <property type="match status" value="1"/>
</dbReference>
<feature type="compositionally biased region" description="Basic and acidic residues" evidence="1">
    <location>
        <begin position="2706"/>
        <end position="2724"/>
    </location>
</feature>
<evidence type="ECO:0000256" key="2">
    <source>
        <dbReference type="SAM" id="Phobius"/>
    </source>
</evidence>
<keyword evidence="2 3" id="KW-0812">Transmembrane</keyword>
<feature type="compositionally biased region" description="Basic and acidic residues" evidence="1">
    <location>
        <begin position="2793"/>
        <end position="2806"/>
    </location>
</feature>
<dbReference type="KEGG" id="tet:TTHERM_00001220"/>
<evidence type="ECO:0000313" key="3">
    <source>
        <dbReference type="EMBL" id="EAR87757.2"/>
    </source>
</evidence>
<feature type="compositionally biased region" description="Basic and acidic residues" evidence="1">
    <location>
        <begin position="2821"/>
        <end position="2857"/>
    </location>
</feature>
<dbReference type="GO" id="GO:0019005">
    <property type="term" value="C:SCF ubiquitin ligase complex"/>
    <property type="evidence" value="ECO:0007669"/>
    <property type="project" value="TreeGrafter"/>
</dbReference>
<evidence type="ECO:0000313" key="4">
    <source>
        <dbReference type="Proteomes" id="UP000009168"/>
    </source>
</evidence>
<feature type="transmembrane region" description="Helical" evidence="2">
    <location>
        <begin position="2243"/>
        <end position="2266"/>
    </location>
</feature>
<feature type="transmembrane region" description="Helical" evidence="2">
    <location>
        <begin position="2343"/>
        <end position="2366"/>
    </location>
</feature>
<evidence type="ECO:0000256" key="1">
    <source>
        <dbReference type="SAM" id="MobiDB-lite"/>
    </source>
</evidence>
<feature type="compositionally biased region" description="Polar residues" evidence="1">
    <location>
        <begin position="2765"/>
        <end position="2780"/>
    </location>
</feature>
<sequence>MSFVESNEFVEVMQEQDDYDVVHKVGEVFGFYTFGGHQKFNPFTYFRKKKKNSSSLVRIEDQEQIIGQKNYYEKLSLIRCQVNVFAMKKFIRNNIKSLREIYIEDCKFYLSDEDANEDTDRVKNQRMLQELNFVWLIEQFKFQDIQSITIKLLKDPFDEPNLWQKKIRGAFSLKSSKVVAYSNSPALLPQRNTIEINENNQIEFYTKEQLIDLFKCEENSKFIEYELNQKQEFQKDYSKEKLNALAQDLIWGDVQDQERFIDKLYDNTLQEIQQNLSIYKKYTKYAFNDSKLIIIGDVLYNGISLSQLYNLIQLNCQKINGIIFKDNGKIPPKVFSDLMKQIFLIPELEQISFLSSVLDESSLHELEYLIQKKQVKFLNLYRSYFLKDEIDILLNMESNVNKLKINHHRFVCIDILQKKAFEFTPYAFNLNELKGKSKDDMLEVERLYKNQMYFPKQVYNQIVFFQGMNLSIVNRNKSEKILFKHWEILLKSKEQQKLQFQSKQEQLIDILDEQFHEDDINVLNYSLIKTLIDQVVDGQIKSQFQKYLDNQKSFKLLKERFSIKLCEKIKFQKESYLQTCYAYMMGFTQFKEFSIYYIFCNSYLYQDVRENNKKFQLELKARECGLIIKESFTAKENDEKAISIIMKELKNFFTFETLTELQINENRDPDKTFLFLNQVFIECKVLKKIKLQSNLLNDIKLKGVDFSLLSAELEEFDICHNKNIDDLSFLNGLFRKCRKLKKLLLQNMQLTAIKAETADFTLISPTLEEVDIGFNVCSDVKYINDIFLAAPNLKKINMTQMNLNTQLFEQIKFAPGLKELNINFNANIHLASLIVHLGITEGLELESLEAYIAGAQETMDKQFEKYSVFGQLKAFQKLKKLHVQRNRFVDPNYLNLILSNLSTGLVDLKITDQKLKAQGFLDLQKDNVYPTLEILDLQYGHEFGNYNFLQDVFEKAQKLRILKIGYSSIVEASLNKVQFETIPETLEEFHFSGNTSYNRYEGMLNKMFKRCQKLKVLAMEDCLLTDDRLKNVDFTEISTALEEFNISNNPGLKTYYFLNDIFRRAKGLKKINLKKNKIGKAVDQINFDLLGKSLEVFSADEDDFFNEEFQDQLINKLERYMNLYNFQQKYSNLANYQYINYFGVFEQYNLSQFRQQKETKNEKTDQQVDQKKDKKKQEEPKEEDKEDKKIREEKEKKEKIQKEEESQKQARKDKSIKWAKKNNLKMADNWIENSTDVKYSQYNNPLFFYSFFSKLDQLIPEKNEDSKKQRQLNTSILLEKIVEYQNIYVNKDYQLLQFIDNKQIKEQLQALPEKSNNTSLDYDLYFTALKELKLTGQKYPNLDFLVYFFQNGQHITKIDMSNMDLKEETVKKITETPLDQFHLNSVIEMNFSGNKNTETNIFKFIDAMIQAAPNIQILKLSDMDMNGTSIPNFDLVGVDLRELDISKNKRIPTLSVLNGLFKKCVQLRKLNISSTGLSDKKLDSTYFAYISQTLEEFDCSNNENLLVVDFINSVISRCQNLIKLNISNCNIDYQRNRKIQYYNLSTQLTELNISKNQIIYFMEFLEDILERCQRLEKFNMSENFTSNQYDSVFGSSPGHNLKDFDFSGCTNYNLYDFIPQIIDQSTQFRRLTIQKINLSQKRLEYFRFKDVGSKILELDISENQNLSDVKDLNYMIDSPDFSVFIANKTSLNNTLINQLNIPDLFKNLKRLELSECINFIKFDFMNQIFTSTPKLEFLNLSGMQITQPQIEQIHFDLISKNLKEFDISQNKLITNFSFLTDLFVSTQNSLVLLNLSDCDLKEEKLVKADFSKMSKTIETIDLSKNEELNQIDFMNDIFSNNPTIKMKKFKISKATYNITYTLQKYCSQIQDIDCPFQYLDLAFFSQNKFITNINFIKFLQYLLSSVGNQGYTRRSSSQTLWQAQDPKGQIFKIILQSMMEFKSEQKPLQTIQHFFFLLLNEEKIFSRQYNPAFFIMSPYFLFQQNQEIECEYDKTKKEKLLIDSFNLTFFDLNLLNKKTDYIFGYDKFFFHEFPDFYVQNLTEKGSDLQFIIELKKKMSKYHVSNAFLPIRLNLNPEILKKAGFNEFEVLYMINFIPPSSMNLKGMSIQFVKSWYAINFYAPLSIQTTIDVDYDLLENSSIANFLTLRSYRLYINNFEGKTFLSQIKQKIGKYSYAFFNILSSQPKQYQFDHTVIHLENRFKQFVVEGKHNILRALYPIYIFICVFGVWFFSRQFNVTCGSGVSWNSYIMYAVFGFVTFFLEAFIFNTCLKYVSHLIPELKPDCRMSFPYPLVNSIKLFIMDVNWINQWYVNYVVAFFLSQLSRFDFFTNIGFLYQTYMCEDYLIFTLALISLSITTFSGIIFFIMNFMGADSYGRLVTGQIDKLYQLCNLLEFQAVADVLDIISPSNSVILFGKMFNQRIINNFIRILCQDIPFIIIQAFYLIQKDEWHQTMIFSLTSSGLMFLVSLNKFLTITPSRLGQEDFNELNNIKKLRVLPNYLSKLSQYESQLVKYNQYEMLKCIKSTKYFQKLLGNGEFTVREIKDQLQMIKDLRSFQSNKDFIQDIFGNEQYNDMSINSNDSPVYRILEERRKTKMLSKKSQSNQQADQQRRKSSQFSKKDSILSHTSQKELLAKKSINIQEKEHKEMANSHSTSMNKINITPAPNSSSKVDKNYQNLEKQSTLMQLAHLADLNLEDEAKNSAVEQNQKDSDLQKETINEEKVQETDNLLCKSPQIEQEEKSNNINQENNMSKMSLKENDVKSDGGSVQSNKDQKTYTQKLLEQLIEDAEESENLNKQDNDNNKDNKQNTQQENSNAQLEELIEKIDNQNEKQDNEHKKEEEHSNKKEEQEHKQEEQK</sequence>
<dbReference type="SUPFAM" id="SSF52058">
    <property type="entry name" value="L domain-like"/>
    <property type="match status" value="1"/>
</dbReference>
<feature type="compositionally biased region" description="Basic and acidic residues" evidence="1">
    <location>
        <begin position="2617"/>
        <end position="2627"/>
    </location>
</feature>
<feature type="region of interest" description="Disordered" evidence="1">
    <location>
        <begin position="2593"/>
        <end position="2627"/>
    </location>
</feature>
<dbReference type="Gene3D" id="3.80.10.10">
    <property type="entry name" value="Ribonuclease Inhibitor"/>
    <property type="match status" value="3"/>
</dbReference>